<dbReference type="AlphaFoldDB" id="A0A7D9EQQ0"/>
<evidence type="ECO:0000313" key="2">
    <source>
        <dbReference type="Proteomes" id="UP001152795"/>
    </source>
</evidence>
<organism evidence="1 2">
    <name type="scientific">Paramuricea clavata</name>
    <name type="common">Red gorgonian</name>
    <name type="synonym">Violescent sea-whip</name>
    <dbReference type="NCBI Taxonomy" id="317549"/>
    <lineage>
        <taxon>Eukaryota</taxon>
        <taxon>Metazoa</taxon>
        <taxon>Cnidaria</taxon>
        <taxon>Anthozoa</taxon>
        <taxon>Octocorallia</taxon>
        <taxon>Malacalcyonacea</taxon>
        <taxon>Plexauridae</taxon>
        <taxon>Paramuricea</taxon>
    </lineage>
</organism>
<name>A0A7D9EQQ0_PARCT</name>
<reference evidence="1" key="1">
    <citation type="submission" date="2020-04" db="EMBL/GenBank/DDBJ databases">
        <authorList>
            <person name="Alioto T."/>
            <person name="Alioto T."/>
            <person name="Gomez Garrido J."/>
        </authorList>
    </citation>
    <scope>NUCLEOTIDE SEQUENCE</scope>
    <source>
        <strain evidence="1">A484AB</strain>
    </source>
</reference>
<accession>A0A7D9EQQ0</accession>
<protein>
    <submittedName>
        <fullName evidence="1">Uncharacterized protein</fullName>
    </submittedName>
</protein>
<dbReference type="EMBL" id="CACRXK020008452">
    <property type="protein sequence ID" value="CAB4014800.1"/>
    <property type="molecule type" value="Genomic_DNA"/>
</dbReference>
<gene>
    <name evidence="1" type="ORF">PACLA_8A052370</name>
</gene>
<keyword evidence="2" id="KW-1185">Reference proteome</keyword>
<proteinExistence type="predicted"/>
<sequence length="237" mass="26387">MKFNENTRYGTTNVVIERHTIVETSSALPFERRDLSQDTTISSLSNVSSGQQVTIKGHLTDLFGSKKILSRSGQELIKQDGLVSDATGTIKETEAFEGPLAKPDISQEALTNKELIVNLLGLSSASQHISCSSCRRKIESEDNPSIAFCSACNLTQKVSRCSKQWIVKLFLQSNENPNHKFNVTAFNNIVQQLVARCFTDDSLDQMTPKQLTNHLIADIDELHIVYDTIQKKIIELS</sequence>
<evidence type="ECO:0000313" key="1">
    <source>
        <dbReference type="EMBL" id="CAB4014800.1"/>
    </source>
</evidence>
<comment type="caution">
    <text evidence="1">The sequence shown here is derived from an EMBL/GenBank/DDBJ whole genome shotgun (WGS) entry which is preliminary data.</text>
</comment>
<dbReference type="Proteomes" id="UP001152795">
    <property type="component" value="Unassembled WGS sequence"/>
</dbReference>